<feature type="binding site" evidence="5">
    <location>
        <begin position="119"/>
        <end position="122"/>
    </location>
    <ligand>
        <name>FAD</name>
        <dbReference type="ChEBI" id="CHEBI:57692"/>
    </ligand>
</feature>
<evidence type="ECO:0000259" key="9">
    <source>
        <dbReference type="PROSITE" id="PS00624"/>
    </source>
</evidence>
<comment type="similarity">
    <text evidence="2 6">Belongs to the GMC oxidoreductase family.</text>
</comment>
<keyword evidence="6" id="KW-0285">Flavoprotein</keyword>
<protein>
    <submittedName>
        <fullName evidence="10">Aryl-alcohol oxidase-like protein</fullName>
    </submittedName>
</protein>
<dbReference type="InterPro" id="IPR036188">
    <property type="entry name" value="FAD/NAD-bd_sf"/>
</dbReference>
<dbReference type="Pfam" id="PF05199">
    <property type="entry name" value="GMC_oxred_C"/>
    <property type="match status" value="1"/>
</dbReference>
<evidence type="ECO:0000256" key="7">
    <source>
        <dbReference type="SAM" id="SignalP"/>
    </source>
</evidence>
<evidence type="ECO:0000313" key="10">
    <source>
        <dbReference type="EMBL" id="KAF9062152.1"/>
    </source>
</evidence>
<dbReference type="PANTHER" id="PTHR11552:SF138">
    <property type="entry name" value="DEHYDROGENASE PKFF-RELATED"/>
    <property type="match status" value="1"/>
</dbReference>
<comment type="caution">
    <text evidence="10">The sequence shown here is derived from an EMBL/GenBank/DDBJ whole genome shotgun (WGS) entry which is preliminary data.</text>
</comment>
<evidence type="ECO:0000259" key="8">
    <source>
        <dbReference type="PROSITE" id="PS00623"/>
    </source>
</evidence>
<dbReference type="GO" id="GO:0044550">
    <property type="term" value="P:secondary metabolite biosynthetic process"/>
    <property type="evidence" value="ECO:0007669"/>
    <property type="project" value="TreeGrafter"/>
</dbReference>
<feature type="active site" description="Proton acceptor" evidence="4">
    <location>
        <position position="572"/>
    </location>
</feature>
<feature type="chain" id="PRO_5040239416" evidence="7">
    <location>
        <begin position="19"/>
        <end position="594"/>
    </location>
</feature>
<dbReference type="EMBL" id="JADNRY010000181">
    <property type="protein sequence ID" value="KAF9062152.1"/>
    <property type="molecule type" value="Genomic_DNA"/>
</dbReference>
<evidence type="ECO:0000256" key="6">
    <source>
        <dbReference type="RuleBase" id="RU003968"/>
    </source>
</evidence>
<reference evidence="10" key="1">
    <citation type="submission" date="2020-11" db="EMBL/GenBank/DDBJ databases">
        <authorList>
            <consortium name="DOE Joint Genome Institute"/>
            <person name="Ahrendt S."/>
            <person name="Riley R."/>
            <person name="Andreopoulos W."/>
            <person name="Labutti K."/>
            <person name="Pangilinan J."/>
            <person name="Ruiz-Duenas F.J."/>
            <person name="Barrasa J.M."/>
            <person name="Sanchez-Garcia M."/>
            <person name="Camarero S."/>
            <person name="Miyauchi S."/>
            <person name="Serrano A."/>
            <person name="Linde D."/>
            <person name="Babiker R."/>
            <person name="Drula E."/>
            <person name="Ayuso-Fernandez I."/>
            <person name="Pacheco R."/>
            <person name="Padilla G."/>
            <person name="Ferreira P."/>
            <person name="Barriuso J."/>
            <person name="Kellner H."/>
            <person name="Castanera R."/>
            <person name="Alfaro M."/>
            <person name="Ramirez L."/>
            <person name="Pisabarro A.G."/>
            <person name="Kuo A."/>
            <person name="Tritt A."/>
            <person name="Lipzen A."/>
            <person name="He G."/>
            <person name="Yan M."/>
            <person name="Ng V."/>
            <person name="Cullen D."/>
            <person name="Martin F."/>
            <person name="Rosso M.-N."/>
            <person name="Henrissat B."/>
            <person name="Hibbett D."/>
            <person name="Martinez A.T."/>
            <person name="Grigoriev I.V."/>
        </authorList>
    </citation>
    <scope>NUCLEOTIDE SEQUENCE</scope>
    <source>
        <strain evidence="10">AH 40177</strain>
    </source>
</reference>
<feature type="binding site" evidence="5">
    <location>
        <position position="562"/>
    </location>
    <ligand>
        <name>FAD</name>
        <dbReference type="ChEBI" id="CHEBI:57692"/>
    </ligand>
</feature>
<sequence>MVVLSLVGALLTLSSVGARVFTDPQQVANETYDFIVIGAGVGGSVVANRLTETSARVLMIEAGVFQAGINEDIPFFGPLLAPNVGPWDWNYTIVPQVALNNRTFPYPRGRLLGGSSSLNYMVYNTASRDYFDLVANITNDEGWTWDSLVPYMMKAQRFTPPADRHNISGEFIPAVTGFSGNVLVSLPGYATELDPRVLETTSQLEGYPYNEDMNSGDQIGIGWVYSSIGGTIPKRSSSASAYLIPASDRYNLDVLIQTQVTKVFNTGLNGSQALFTGVQFSAGPDQPVYNLTASKEVILSAGSIGTPQILMLSGIGDASDLAQVGVESTVNIPDVGKTLQDHPLLPNQFFVNSNNTWEAAKRNATLAEEQLALYNSTGTGPLVDTVCNHIGWLRIPDNSSIWETAPDPTFGGPTYAHYELVFSNGFVGPIQATPDEGAFMTVISNLVSPVSRGFVKLNSSSPWDSPLIDPAFLKEDIDFLMMREAFKSAVNFVTAPAWKDYLIGPFGTVNATTDEEIEEHIRSITTTVWHPMSSAAMGNGTWGTASSNLTVLGVSGLRIVDGSVLPIIPPAHTEAPVYIIAERAADIIKASWGL</sequence>
<keyword evidence="5 6" id="KW-0274">FAD</keyword>
<organism evidence="10 11">
    <name type="scientific">Rhodocollybia butyracea</name>
    <dbReference type="NCBI Taxonomy" id="206335"/>
    <lineage>
        <taxon>Eukaryota</taxon>
        <taxon>Fungi</taxon>
        <taxon>Dikarya</taxon>
        <taxon>Basidiomycota</taxon>
        <taxon>Agaricomycotina</taxon>
        <taxon>Agaricomycetes</taxon>
        <taxon>Agaricomycetidae</taxon>
        <taxon>Agaricales</taxon>
        <taxon>Marasmiineae</taxon>
        <taxon>Omphalotaceae</taxon>
        <taxon>Rhodocollybia</taxon>
    </lineage>
</organism>
<feature type="active site" description="Proton donor" evidence="4">
    <location>
        <position position="530"/>
    </location>
</feature>
<evidence type="ECO:0000256" key="5">
    <source>
        <dbReference type="PIRSR" id="PIRSR000137-2"/>
    </source>
</evidence>
<dbReference type="GO" id="GO:0016614">
    <property type="term" value="F:oxidoreductase activity, acting on CH-OH group of donors"/>
    <property type="evidence" value="ECO:0007669"/>
    <property type="project" value="InterPro"/>
</dbReference>
<accession>A0A9P5PFB9</accession>
<keyword evidence="3" id="KW-0325">Glycoprotein</keyword>
<keyword evidence="11" id="KW-1185">Reference proteome</keyword>
<evidence type="ECO:0000256" key="1">
    <source>
        <dbReference type="ARBA" id="ARBA00001974"/>
    </source>
</evidence>
<evidence type="ECO:0000256" key="4">
    <source>
        <dbReference type="PIRSR" id="PIRSR000137-1"/>
    </source>
</evidence>
<dbReference type="InterPro" id="IPR000172">
    <property type="entry name" value="GMC_OxRdtase_N"/>
</dbReference>
<feature type="binding site" evidence="5">
    <location>
        <position position="260"/>
    </location>
    <ligand>
        <name>FAD</name>
        <dbReference type="ChEBI" id="CHEBI:57692"/>
    </ligand>
</feature>
<dbReference type="Pfam" id="PF00732">
    <property type="entry name" value="GMC_oxred_N"/>
    <property type="match status" value="1"/>
</dbReference>
<comment type="cofactor">
    <cofactor evidence="1 5">
        <name>FAD</name>
        <dbReference type="ChEBI" id="CHEBI:57692"/>
    </cofactor>
</comment>
<dbReference type="PANTHER" id="PTHR11552">
    <property type="entry name" value="GLUCOSE-METHANOL-CHOLINE GMC OXIDOREDUCTASE"/>
    <property type="match status" value="1"/>
</dbReference>
<evidence type="ECO:0000256" key="3">
    <source>
        <dbReference type="ARBA" id="ARBA00023180"/>
    </source>
</evidence>
<feature type="binding site" evidence="5">
    <location>
        <begin position="529"/>
        <end position="530"/>
    </location>
    <ligand>
        <name>FAD</name>
        <dbReference type="ChEBI" id="CHEBI:57692"/>
    </ligand>
</feature>
<feature type="signal peptide" evidence="7">
    <location>
        <begin position="1"/>
        <end position="18"/>
    </location>
</feature>
<dbReference type="AlphaFoldDB" id="A0A9P5PFB9"/>
<dbReference type="Gene3D" id="3.30.560.10">
    <property type="entry name" value="Glucose Oxidase, domain 3"/>
    <property type="match status" value="1"/>
</dbReference>
<dbReference type="InterPro" id="IPR007867">
    <property type="entry name" value="GMC_OxRtase_C"/>
</dbReference>
<evidence type="ECO:0000313" key="11">
    <source>
        <dbReference type="Proteomes" id="UP000772434"/>
    </source>
</evidence>
<dbReference type="PIRSF" id="PIRSF000137">
    <property type="entry name" value="Alcohol_oxidase"/>
    <property type="match status" value="1"/>
</dbReference>
<feature type="domain" description="Glucose-methanol-choline oxidoreductase N-terminal" evidence="9">
    <location>
        <begin position="302"/>
        <end position="316"/>
    </location>
</feature>
<dbReference type="SUPFAM" id="SSF51905">
    <property type="entry name" value="FAD/NAD(P)-binding domain"/>
    <property type="match status" value="1"/>
</dbReference>
<evidence type="ECO:0000256" key="2">
    <source>
        <dbReference type="ARBA" id="ARBA00010790"/>
    </source>
</evidence>
<keyword evidence="7" id="KW-0732">Signal</keyword>
<dbReference type="GO" id="GO:0050660">
    <property type="term" value="F:flavin adenine dinucleotide binding"/>
    <property type="evidence" value="ECO:0007669"/>
    <property type="project" value="InterPro"/>
</dbReference>
<dbReference type="PROSITE" id="PS00624">
    <property type="entry name" value="GMC_OXRED_2"/>
    <property type="match status" value="1"/>
</dbReference>
<dbReference type="Gene3D" id="3.50.50.60">
    <property type="entry name" value="FAD/NAD(P)-binding domain"/>
    <property type="match status" value="1"/>
</dbReference>
<dbReference type="PROSITE" id="PS00623">
    <property type="entry name" value="GMC_OXRED_1"/>
    <property type="match status" value="1"/>
</dbReference>
<dbReference type="Proteomes" id="UP000772434">
    <property type="component" value="Unassembled WGS sequence"/>
</dbReference>
<dbReference type="SUPFAM" id="SSF54373">
    <property type="entry name" value="FAD-linked reductases, C-terminal domain"/>
    <property type="match status" value="1"/>
</dbReference>
<name>A0A9P5PFB9_9AGAR</name>
<dbReference type="OrthoDB" id="269227at2759"/>
<feature type="domain" description="Glucose-methanol-choline oxidoreductase N-terminal" evidence="8">
    <location>
        <begin position="109"/>
        <end position="132"/>
    </location>
</feature>
<proteinExistence type="inferred from homology"/>
<dbReference type="InterPro" id="IPR012132">
    <property type="entry name" value="GMC_OxRdtase"/>
</dbReference>
<gene>
    <name evidence="10" type="ORF">BDP27DRAFT_1234051</name>
</gene>